<proteinExistence type="predicted"/>
<sequence>MEQRASLRVLDPINSHSTVLLNNYFSSYFNNMDDVVVILLLEISILQILTTGVFPPCRISTRLTMTKVGIMLLQTQLHSFRQRHIASIPPLAQPF</sequence>
<feature type="transmembrane region" description="Helical" evidence="1">
    <location>
        <begin position="35"/>
        <end position="57"/>
    </location>
</feature>
<keyword evidence="1" id="KW-0472">Membrane</keyword>
<dbReference type="EMBL" id="WJXW01000001">
    <property type="protein sequence ID" value="KAF9740794.1"/>
    <property type="molecule type" value="Genomic_DNA"/>
</dbReference>
<dbReference type="AlphaFoldDB" id="A0A9P6GV79"/>
<keyword evidence="3" id="KW-1185">Reference proteome</keyword>
<name>A0A9P6GV79_9PLEO</name>
<dbReference type="OrthoDB" id="423498at2759"/>
<gene>
    <name evidence="2" type="ORF">PMIN01_00333</name>
</gene>
<protein>
    <submittedName>
        <fullName evidence="2">Uncharacterized protein</fullName>
    </submittedName>
</protein>
<reference evidence="2" key="1">
    <citation type="journal article" date="2020" name="Mol. Plant Microbe Interact.">
        <title>Genome Sequence of the Biocontrol Agent Coniothyrium minitans strain Conio (IMI 134523).</title>
        <authorList>
            <person name="Patel D."/>
            <person name="Shittu T.A."/>
            <person name="Baroncelli R."/>
            <person name="Muthumeenakshi S."/>
            <person name="Osborne T.H."/>
            <person name="Janganan T.K."/>
            <person name="Sreenivasaprasad S."/>
        </authorList>
    </citation>
    <scope>NUCLEOTIDE SEQUENCE</scope>
    <source>
        <strain evidence="2">Conio</strain>
    </source>
</reference>
<evidence type="ECO:0000313" key="3">
    <source>
        <dbReference type="Proteomes" id="UP000756921"/>
    </source>
</evidence>
<comment type="caution">
    <text evidence="2">The sequence shown here is derived from an EMBL/GenBank/DDBJ whole genome shotgun (WGS) entry which is preliminary data.</text>
</comment>
<dbReference type="Proteomes" id="UP000756921">
    <property type="component" value="Unassembled WGS sequence"/>
</dbReference>
<organism evidence="2 3">
    <name type="scientific">Paraphaeosphaeria minitans</name>
    <dbReference type="NCBI Taxonomy" id="565426"/>
    <lineage>
        <taxon>Eukaryota</taxon>
        <taxon>Fungi</taxon>
        <taxon>Dikarya</taxon>
        <taxon>Ascomycota</taxon>
        <taxon>Pezizomycotina</taxon>
        <taxon>Dothideomycetes</taxon>
        <taxon>Pleosporomycetidae</taxon>
        <taxon>Pleosporales</taxon>
        <taxon>Massarineae</taxon>
        <taxon>Didymosphaeriaceae</taxon>
        <taxon>Paraphaeosphaeria</taxon>
    </lineage>
</organism>
<keyword evidence="1" id="KW-1133">Transmembrane helix</keyword>
<keyword evidence="1" id="KW-0812">Transmembrane</keyword>
<evidence type="ECO:0000256" key="1">
    <source>
        <dbReference type="SAM" id="Phobius"/>
    </source>
</evidence>
<accession>A0A9P6GV79</accession>
<evidence type="ECO:0000313" key="2">
    <source>
        <dbReference type="EMBL" id="KAF9740794.1"/>
    </source>
</evidence>